<dbReference type="Pfam" id="PF00005">
    <property type="entry name" value="ABC_tran"/>
    <property type="match status" value="1"/>
</dbReference>
<dbReference type="PROSITE" id="PS50893">
    <property type="entry name" value="ABC_TRANSPORTER_2"/>
    <property type="match status" value="1"/>
</dbReference>
<sequence length="312" mass="34940">MEVLRVDLLKKSYRLPKLRAKKKPALLGLSLEAREGEVLGLVGPNGAGKTTFFRILMGLLRPDEGSGHILGFPLGHPEARRQMGFLPERFFFYPRLTVEEMLNVSARLSGASKKEMRFRTQSAMKRLGLDEVFSVQLGSLSKGWLQRVGLAQALVGEPRLLILDEPMSGLDPLGRAQVREFISELAAEGRTILLSSHILPDVEALAHRVALISKGQILEITSMSQILRESQDDMEIQLLPPEGYRPGKGRMSGRDTDGWERWVLEGLQQGELEMILSDLLKKGASIRSIQPRTNNLESRLLEQMKIQKKRVA</sequence>
<evidence type="ECO:0000259" key="5">
    <source>
        <dbReference type="PROSITE" id="PS50893"/>
    </source>
</evidence>
<dbReference type="SUPFAM" id="SSF52540">
    <property type="entry name" value="P-loop containing nucleoside triphosphate hydrolases"/>
    <property type="match status" value="1"/>
</dbReference>
<dbReference type="PANTHER" id="PTHR43335">
    <property type="entry name" value="ABC TRANSPORTER, ATP-BINDING PROTEIN"/>
    <property type="match status" value="1"/>
</dbReference>
<dbReference type="Proteomes" id="UP000777784">
    <property type="component" value="Unassembled WGS sequence"/>
</dbReference>
<feature type="domain" description="ABC transporter" evidence="5">
    <location>
        <begin position="4"/>
        <end position="239"/>
    </location>
</feature>
<protein>
    <submittedName>
        <fullName evidence="6">ABC transporter ATP-binding protein</fullName>
    </submittedName>
</protein>
<evidence type="ECO:0000313" key="7">
    <source>
        <dbReference type="Proteomes" id="UP000777784"/>
    </source>
</evidence>
<comment type="similarity">
    <text evidence="1">Belongs to the ABC transporter superfamily.</text>
</comment>
<dbReference type="SMART" id="SM00382">
    <property type="entry name" value="AAA"/>
    <property type="match status" value="1"/>
</dbReference>
<evidence type="ECO:0000256" key="1">
    <source>
        <dbReference type="ARBA" id="ARBA00005417"/>
    </source>
</evidence>
<dbReference type="Gene3D" id="3.40.50.300">
    <property type="entry name" value="P-loop containing nucleotide triphosphate hydrolases"/>
    <property type="match status" value="1"/>
</dbReference>
<keyword evidence="3" id="KW-0547">Nucleotide-binding</keyword>
<keyword evidence="2" id="KW-0813">Transport</keyword>
<comment type="caution">
    <text evidence="6">The sequence shown here is derived from an EMBL/GenBank/DDBJ whole genome shotgun (WGS) entry which is preliminary data.</text>
</comment>
<name>A0A948RXM8_UNCEI</name>
<dbReference type="GO" id="GO:0005524">
    <property type="term" value="F:ATP binding"/>
    <property type="evidence" value="ECO:0007669"/>
    <property type="project" value="UniProtKB-KW"/>
</dbReference>
<dbReference type="PROSITE" id="PS00211">
    <property type="entry name" value="ABC_TRANSPORTER_1"/>
    <property type="match status" value="1"/>
</dbReference>
<organism evidence="6 7">
    <name type="scientific">Eiseniibacteriota bacterium</name>
    <dbReference type="NCBI Taxonomy" id="2212470"/>
    <lineage>
        <taxon>Bacteria</taxon>
        <taxon>Candidatus Eiseniibacteriota</taxon>
    </lineage>
</organism>
<reference evidence="6" key="1">
    <citation type="submission" date="2021-05" db="EMBL/GenBank/DDBJ databases">
        <title>Energy efficiency and biological interactions define the core microbiome of deep oligotrophic groundwater.</title>
        <authorList>
            <person name="Mehrshad M."/>
            <person name="Lopez-Fernandez M."/>
            <person name="Bell E."/>
            <person name="Bernier-Latmani R."/>
            <person name="Bertilsson S."/>
            <person name="Dopson M."/>
        </authorList>
    </citation>
    <scope>NUCLEOTIDE SEQUENCE</scope>
    <source>
        <strain evidence="6">Modern_marine.mb.64</strain>
    </source>
</reference>
<accession>A0A948RXM8</accession>
<dbReference type="InterPro" id="IPR003593">
    <property type="entry name" value="AAA+_ATPase"/>
</dbReference>
<evidence type="ECO:0000256" key="3">
    <source>
        <dbReference type="ARBA" id="ARBA00022741"/>
    </source>
</evidence>
<evidence type="ECO:0000256" key="4">
    <source>
        <dbReference type="ARBA" id="ARBA00022840"/>
    </source>
</evidence>
<dbReference type="InterPro" id="IPR027417">
    <property type="entry name" value="P-loop_NTPase"/>
</dbReference>
<dbReference type="AlphaFoldDB" id="A0A948RXM8"/>
<dbReference type="GO" id="GO:0016887">
    <property type="term" value="F:ATP hydrolysis activity"/>
    <property type="evidence" value="ECO:0007669"/>
    <property type="project" value="InterPro"/>
</dbReference>
<dbReference type="InterPro" id="IPR017871">
    <property type="entry name" value="ABC_transporter-like_CS"/>
</dbReference>
<evidence type="ECO:0000313" key="6">
    <source>
        <dbReference type="EMBL" id="MBU2691442.1"/>
    </source>
</evidence>
<dbReference type="InterPro" id="IPR003439">
    <property type="entry name" value="ABC_transporter-like_ATP-bd"/>
</dbReference>
<dbReference type="EMBL" id="JAHJDP010000061">
    <property type="protein sequence ID" value="MBU2691442.1"/>
    <property type="molecule type" value="Genomic_DNA"/>
</dbReference>
<dbReference type="CDD" id="cd03230">
    <property type="entry name" value="ABC_DR_subfamily_A"/>
    <property type="match status" value="1"/>
</dbReference>
<evidence type="ECO:0000256" key="2">
    <source>
        <dbReference type="ARBA" id="ARBA00022448"/>
    </source>
</evidence>
<keyword evidence="4 6" id="KW-0067">ATP-binding</keyword>
<gene>
    <name evidence="6" type="ORF">KJ970_10995</name>
</gene>
<proteinExistence type="inferred from homology"/>